<reference evidence="9" key="2">
    <citation type="submission" date="2018-10" db="UniProtKB">
        <authorList>
            <consortium name="EnsemblPlants"/>
        </authorList>
    </citation>
    <scope>IDENTIFICATION</scope>
</reference>
<dbReference type="PANTHER" id="PTHR27008">
    <property type="entry name" value="OS04G0122200 PROTEIN"/>
    <property type="match status" value="1"/>
</dbReference>
<dbReference type="Proteomes" id="UP000019116">
    <property type="component" value="Chromosome 2B"/>
</dbReference>
<dbReference type="EnsemblPlants" id="TraesCS2B02G597000.1">
    <property type="protein sequence ID" value="TraesCS2B02G597000.1.cds1"/>
    <property type="gene ID" value="TraesCS2B02G597000"/>
</dbReference>
<dbReference type="Pfam" id="PF00560">
    <property type="entry name" value="LRR_1"/>
    <property type="match status" value="2"/>
</dbReference>
<comment type="subcellular location">
    <subcellularLocation>
        <location evidence="1">Membrane</location>
    </subcellularLocation>
</comment>
<dbReference type="Gramene" id="TraesLAC2B03G01022790.1">
    <property type="protein sequence ID" value="TraesLAC2B03G01022790.1.CDS1"/>
    <property type="gene ID" value="TraesLAC2B03G01022790"/>
</dbReference>
<keyword evidence="7" id="KW-0472">Membrane</keyword>
<evidence type="ECO:0000313" key="9">
    <source>
        <dbReference type="EnsemblPlants" id="TraesCS2B02G597000.1.cds1"/>
    </source>
</evidence>
<evidence type="ECO:0000256" key="3">
    <source>
        <dbReference type="ARBA" id="ARBA00022692"/>
    </source>
</evidence>
<dbReference type="SMR" id="A0A3B6CGS1"/>
<organism evidence="9">
    <name type="scientific">Triticum aestivum</name>
    <name type="common">Wheat</name>
    <dbReference type="NCBI Taxonomy" id="4565"/>
    <lineage>
        <taxon>Eukaryota</taxon>
        <taxon>Viridiplantae</taxon>
        <taxon>Streptophyta</taxon>
        <taxon>Embryophyta</taxon>
        <taxon>Tracheophyta</taxon>
        <taxon>Spermatophyta</taxon>
        <taxon>Magnoliopsida</taxon>
        <taxon>Liliopsida</taxon>
        <taxon>Poales</taxon>
        <taxon>Poaceae</taxon>
        <taxon>BOP clade</taxon>
        <taxon>Pooideae</taxon>
        <taxon>Triticodae</taxon>
        <taxon>Triticeae</taxon>
        <taxon>Triticinae</taxon>
        <taxon>Triticum</taxon>
    </lineage>
</organism>
<keyword evidence="8" id="KW-0325">Glycoprotein</keyword>
<dbReference type="Gramene" id="TraesCS2B02G597000.1">
    <property type="protein sequence ID" value="TraesCS2B02G597000.1.cds1"/>
    <property type="gene ID" value="TraesCS2B02G597000"/>
</dbReference>
<protein>
    <submittedName>
        <fullName evidence="9">Uncharacterized protein</fullName>
    </submittedName>
</protein>
<keyword evidence="4" id="KW-0732">Signal</keyword>
<dbReference type="PANTHER" id="PTHR27008:SF499">
    <property type="entry name" value="OS06G0581500 PROTEIN"/>
    <property type="match status" value="1"/>
</dbReference>
<dbReference type="Gramene" id="TraesCS2B03G1494200.1">
    <property type="protein sequence ID" value="TraesCS2B03G1494200.1.CDS1"/>
    <property type="gene ID" value="TraesCS2B03G1494200"/>
</dbReference>
<proteinExistence type="predicted"/>
<dbReference type="InterPro" id="IPR051809">
    <property type="entry name" value="Plant_receptor-like_S/T_kinase"/>
</dbReference>
<evidence type="ECO:0000256" key="6">
    <source>
        <dbReference type="ARBA" id="ARBA00022989"/>
    </source>
</evidence>
<dbReference type="STRING" id="4565.A0A3B6CGS1"/>
<name>A0A3B6CGS1_WHEAT</name>
<dbReference type="OMA" id="WNSITFH"/>
<keyword evidence="5" id="KW-0677">Repeat</keyword>
<keyword evidence="3" id="KW-0812">Transmembrane</keyword>
<keyword evidence="6" id="KW-1133">Transmembrane helix</keyword>
<dbReference type="Gramene" id="TraesJAG2B03G01068690.1">
    <property type="protein sequence ID" value="TraesJAG2B03G01068690.1.CDS1"/>
    <property type="gene ID" value="TraesJAG2B03G01068690"/>
</dbReference>
<evidence type="ECO:0000313" key="10">
    <source>
        <dbReference type="Proteomes" id="UP000019116"/>
    </source>
</evidence>
<dbReference type="GO" id="GO:0016020">
    <property type="term" value="C:membrane"/>
    <property type="evidence" value="ECO:0007669"/>
    <property type="project" value="UniProtKB-SubCell"/>
</dbReference>
<evidence type="ECO:0000256" key="5">
    <source>
        <dbReference type="ARBA" id="ARBA00022737"/>
    </source>
</evidence>
<evidence type="ECO:0000256" key="7">
    <source>
        <dbReference type="ARBA" id="ARBA00023136"/>
    </source>
</evidence>
<dbReference type="AlphaFoldDB" id="A0A3B6CGS1"/>
<dbReference type="Gene3D" id="3.80.10.10">
    <property type="entry name" value="Ribonuclease Inhibitor"/>
    <property type="match status" value="1"/>
</dbReference>
<dbReference type="FunFam" id="3.80.10.10:FF:000041">
    <property type="entry name" value="LRR receptor-like serine/threonine-protein kinase ERECTA"/>
    <property type="match status" value="1"/>
</dbReference>
<dbReference type="InterPro" id="IPR032675">
    <property type="entry name" value="LRR_dom_sf"/>
</dbReference>
<dbReference type="InterPro" id="IPR001611">
    <property type="entry name" value="Leu-rich_rpt"/>
</dbReference>
<evidence type="ECO:0000256" key="1">
    <source>
        <dbReference type="ARBA" id="ARBA00004370"/>
    </source>
</evidence>
<dbReference type="SUPFAM" id="SSF52058">
    <property type="entry name" value="L domain-like"/>
    <property type="match status" value="1"/>
</dbReference>
<evidence type="ECO:0000256" key="8">
    <source>
        <dbReference type="ARBA" id="ARBA00023180"/>
    </source>
</evidence>
<keyword evidence="10" id="KW-1185">Reference proteome</keyword>
<accession>A0A3B6CGS1</accession>
<keyword evidence="2" id="KW-0433">Leucine-rich repeat</keyword>
<dbReference type="Gramene" id="TraesCLE_scaffold_005723_01G000200.1">
    <property type="protein sequence ID" value="TraesCLE_scaffold_005723_01G000200.1"/>
    <property type="gene ID" value="TraesCLE_scaffold_005723_01G000200"/>
</dbReference>
<sequence>MLTNLEVLDLSYNFLSGSVPASIYNISTLTYLAMGANILAGEIPYNIGYTLPSIQSLVMGVNKFHGQIPTSLSNTTNLIKIDLHSNSFHGIVPSFGTLPNLLHLNLGESYLRAGDWSFLTSLTNCTQLEKLFLNANILQGDLPSSIG</sequence>
<dbReference type="Gramene" id="TraesCAD_scaffold_019024_01G000500.1">
    <property type="protein sequence ID" value="TraesCAD_scaffold_019024_01G000500.1"/>
    <property type="gene ID" value="TraesCAD_scaffold_019024_01G000500"/>
</dbReference>
<evidence type="ECO:0000256" key="4">
    <source>
        <dbReference type="ARBA" id="ARBA00022729"/>
    </source>
</evidence>
<evidence type="ECO:0000256" key="2">
    <source>
        <dbReference type="ARBA" id="ARBA00022614"/>
    </source>
</evidence>
<reference evidence="9" key="1">
    <citation type="submission" date="2018-08" db="EMBL/GenBank/DDBJ databases">
        <authorList>
            <person name="Rossello M."/>
        </authorList>
    </citation>
    <scope>NUCLEOTIDE SEQUENCE [LARGE SCALE GENOMIC DNA]</scope>
    <source>
        <strain evidence="9">cv. Chinese Spring</strain>
    </source>
</reference>